<proteinExistence type="predicted"/>
<dbReference type="GeneID" id="23680811"/>
<dbReference type="OrthoDB" id="23372at10239"/>
<dbReference type="RefSeq" id="YP_009126006.1">
    <property type="nucleotide sequence ID" value="NC_026605.1"/>
</dbReference>
<name>A0A0B5H274_9CAUD</name>
<keyword evidence="2" id="KW-1185">Reference proteome</keyword>
<gene>
    <name evidence="1" type="primary">51</name>
    <name evidence="1" type="ORF">MALITHI_51</name>
</gene>
<accession>A0A0B5H274</accession>
<sequence>MLIWSYHRHVQRTQTAVGRRGTYSVQRVGDEWLLQGAGHDGLDLLELPPGGKEFASLDAAKTWAGELDRTPSREWQVSGA</sequence>
<organism evidence="1 2">
    <name type="scientific">Mycobacterium phage Malithi</name>
    <dbReference type="NCBI Taxonomy" id="1567472"/>
    <lineage>
        <taxon>Viruses</taxon>
        <taxon>Duplodnaviria</taxon>
        <taxon>Heunggongvirae</taxon>
        <taxon>Uroviricota</taxon>
        <taxon>Caudoviricetes</taxon>
        <taxon>Pclasvirinae</taxon>
        <taxon>Fishburnevirus</taxon>
        <taxon>Fishburnevirus malithi</taxon>
    </lineage>
</organism>
<evidence type="ECO:0000313" key="1">
    <source>
        <dbReference type="EMBL" id="AJF40407.1"/>
    </source>
</evidence>
<dbReference type="Proteomes" id="UP000031808">
    <property type="component" value="Segment"/>
</dbReference>
<dbReference type="KEGG" id="vg:23680811"/>
<reference evidence="1 2" key="1">
    <citation type="submission" date="2014-10" db="EMBL/GenBank/DDBJ databases">
        <authorList>
            <person name="Mbambo L.M."/>
            <person name="Adam N."/>
            <person name="Bengani L."/>
            <person name="Honono X."/>
            <person name="Molechan C."/>
            <person name="Ncobeni N."/>
            <person name="Tshabalala N."/>
            <person name="Nkondlo N."/>
            <person name="Larsen M.H."/>
            <person name="Rubin E.J."/>
            <person name="Russell D.A."/>
            <person name="Guerrero C.A."/>
            <person name="Bowman C.A."/>
            <person name="Jacobs-Sera D."/>
            <person name="Hendrix R.W."/>
            <person name="Hatfull G.F."/>
        </authorList>
    </citation>
    <scope>NUCLEOTIDE SEQUENCE [LARGE SCALE GENOMIC DNA]</scope>
</reference>
<dbReference type="EMBL" id="KP027200">
    <property type="protein sequence ID" value="AJF40407.1"/>
    <property type="molecule type" value="Genomic_DNA"/>
</dbReference>
<evidence type="ECO:0000313" key="2">
    <source>
        <dbReference type="Proteomes" id="UP000031808"/>
    </source>
</evidence>
<protein>
    <submittedName>
        <fullName evidence="1">Uncharacterized protein</fullName>
    </submittedName>
</protein>